<organism evidence="2 3">
    <name type="scientific">Macrosiphum euphorbiae</name>
    <name type="common">potato aphid</name>
    <dbReference type="NCBI Taxonomy" id="13131"/>
    <lineage>
        <taxon>Eukaryota</taxon>
        <taxon>Metazoa</taxon>
        <taxon>Ecdysozoa</taxon>
        <taxon>Arthropoda</taxon>
        <taxon>Hexapoda</taxon>
        <taxon>Insecta</taxon>
        <taxon>Pterygota</taxon>
        <taxon>Neoptera</taxon>
        <taxon>Paraneoptera</taxon>
        <taxon>Hemiptera</taxon>
        <taxon>Sternorrhyncha</taxon>
        <taxon>Aphidomorpha</taxon>
        <taxon>Aphidoidea</taxon>
        <taxon>Aphididae</taxon>
        <taxon>Macrosiphini</taxon>
        <taxon>Macrosiphum</taxon>
    </lineage>
</organism>
<evidence type="ECO:0000313" key="3">
    <source>
        <dbReference type="Proteomes" id="UP001160148"/>
    </source>
</evidence>
<comment type="caution">
    <text evidence="2">The sequence shown here is derived from an EMBL/GenBank/DDBJ whole genome shotgun (WGS) entry which is preliminary data.</text>
</comment>
<feature type="chain" id="PRO_5043561356" evidence="1">
    <location>
        <begin position="25"/>
        <end position="257"/>
    </location>
</feature>
<dbReference type="EMBL" id="CARXXK010000003">
    <property type="protein sequence ID" value="CAI6363503.1"/>
    <property type="molecule type" value="Genomic_DNA"/>
</dbReference>
<proteinExistence type="predicted"/>
<evidence type="ECO:0000313" key="2">
    <source>
        <dbReference type="EMBL" id="CAI6363503.1"/>
    </source>
</evidence>
<dbReference type="Proteomes" id="UP001160148">
    <property type="component" value="Unassembled WGS sequence"/>
</dbReference>
<keyword evidence="1" id="KW-0732">Signal</keyword>
<accession>A0AAV0X5K8</accession>
<feature type="signal peptide" evidence="1">
    <location>
        <begin position="1"/>
        <end position="24"/>
    </location>
</feature>
<sequence>MNTFKLSNILFNIVILHLIYVSDSTEVLTCDEYYAKYKTYGEDCNIDSGKCIGGTIYNPGTNLPFFVQNNFTLDSTWKSVGNIIYCKNGTCHAEFTIKIEKSTQIGYGNKKSSTRSSTLGYSETVAKTIADRVKAGFSDMGIQFDGSIKTSVQSDGELSFEVTNKNGFTVLYSTSTENTLSAEEKFTCDGVQNEKVFMEARTNITRLRGNVCEVLCNNFGPTNENLFKCNYVDLKMYPVHNENIVIELQCIREKIDL</sequence>
<name>A0AAV0X5K8_9HEMI</name>
<keyword evidence="3" id="KW-1185">Reference proteome</keyword>
<dbReference type="AlphaFoldDB" id="A0AAV0X5K8"/>
<gene>
    <name evidence="2" type="ORF">MEUPH1_LOCUS18443</name>
</gene>
<evidence type="ECO:0000256" key="1">
    <source>
        <dbReference type="SAM" id="SignalP"/>
    </source>
</evidence>
<reference evidence="2 3" key="1">
    <citation type="submission" date="2023-01" db="EMBL/GenBank/DDBJ databases">
        <authorList>
            <person name="Whitehead M."/>
        </authorList>
    </citation>
    <scope>NUCLEOTIDE SEQUENCE [LARGE SCALE GENOMIC DNA]</scope>
</reference>
<protein>
    <submittedName>
        <fullName evidence="2">Uncharacterized protein</fullName>
    </submittedName>
</protein>